<dbReference type="Gene3D" id="3.60.10.10">
    <property type="entry name" value="Endonuclease/exonuclease/phosphatase"/>
    <property type="match status" value="1"/>
</dbReference>
<keyword evidence="3" id="KW-1185">Reference proteome</keyword>
<dbReference type="Proteomes" id="UP000215335">
    <property type="component" value="Unassembled WGS sequence"/>
</dbReference>
<accession>A0A232EW64</accession>
<evidence type="ECO:0000313" key="3">
    <source>
        <dbReference type="Proteomes" id="UP000215335"/>
    </source>
</evidence>
<dbReference type="InterPro" id="IPR036691">
    <property type="entry name" value="Endo/exonu/phosph_ase_sf"/>
</dbReference>
<name>A0A232EW64_9HYME</name>
<sequence length="396" mass="45260">MKSLIKEKDRDQRKIINGAGEILLSDLKDWTTDFLLNRLKVQVEVTSVRPAGKVIVAHLGSVKDKKLVMQNNSKLAGSKIFIENDLSYEERKLQEDINRWVKGQRELGRNVRAGFGRVWIEGKSMKWDEAKQESERRHIVDDDKHSSNVDAEHSNVAAGHFQNSSNRGLRTGEVESQCGQFRFIFLNVAGATNKDRNFWEFIEKFDSIKEKGWELFSKQLNNNFVWDCIPAIRVKKVGRAKGGFVIGIKKKWLEVGSKVISEVKKGIVKYKIVRCGEITNDLEFIEEGKLIIGWGFNIRTGKLGKFIGIDKNDDNNIITNRRSKDRIIGNEGRYLIETIEGKGWIMLNGVAEGDDQGEFTYIGARGHIVIDYVIVNAKFWNNYVQYNISVITSYIP</sequence>
<gene>
    <name evidence="2" type="ORF">TSAR_005962</name>
</gene>
<comment type="caution">
    <text evidence="2">The sequence shown here is derived from an EMBL/GenBank/DDBJ whole genome shotgun (WGS) entry which is preliminary data.</text>
</comment>
<dbReference type="EMBL" id="NNAY01001906">
    <property type="protein sequence ID" value="OXU22600.1"/>
    <property type="molecule type" value="Genomic_DNA"/>
</dbReference>
<evidence type="ECO:0000256" key="1">
    <source>
        <dbReference type="SAM" id="MobiDB-lite"/>
    </source>
</evidence>
<proteinExistence type="predicted"/>
<dbReference type="AlphaFoldDB" id="A0A232EW64"/>
<reference evidence="2 3" key="1">
    <citation type="journal article" date="2017" name="Curr. Biol.">
        <title>The Evolution of Venom by Co-option of Single-Copy Genes.</title>
        <authorList>
            <person name="Martinson E.O."/>
            <person name="Mrinalini"/>
            <person name="Kelkar Y.D."/>
            <person name="Chang C.H."/>
            <person name="Werren J.H."/>
        </authorList>
    </citation>
    <scope>NUCLEOTIDE SEQUENCE [LARGE SCALE GENOMIC DNA]</scope>
    <source>
        <strain evidence="2 3">Alberta</strain>
        <tissue evidence="2">Whole body</tissue>
    </source>
</reference>
<protein>
    <recommendedName>
        <fullName evidence="4">Endonuclease/exonuclease/phosphatase domain-containing protein</fullName>
    </recommendedName>
</protein>
<evidence type="ECO:0008006" key="4">
    <source>
        <dbReference type="Google" id="ProtNLM"/>
    </source>
</evidence>
<feature type="compositionally biased region" description="Basic and acidic residues" evidence="1">
    <location>
        <begin position="131"/>
        <end position="153"/>
    </location>
</feature>
<dbReference type="OrthoDB" id="7555353at2759"/>
<evidence type="ECO:0000313" key="2">
    <source>
        <dbReference type="EMBL" id="OXU22600.1"/>
    </source>
</evidence>
<feature type="region of interest" description="Disordered" evidence="1">
    <location>
        <begin position="131"/>
        <end position="164"/>
    </location>
</feature>
<organism evidence="2 3">
    <name type="scientific">Trichomalopsis sarcophagae</name>
    <dbReference type="NCBI Taxonomy" id="543379"/>
    <lineage>
        <taxon>Eukaryota</taxon>
        <taxon>Metazoa</taxon>
        <taxon>Ecdysozoa</taxon>
        <taxon>Arthropoda</taxon>
        <taxon>Hexapoda</taxon>
        <taxon>Insecta</taxon>
        <taxon>Pterygota</taxon>
        <taxon>Neoptera</taxon>
        <taxon>Endopterygota</taxon>
        <taxon>Hymenoptera</taxon>
        <taxon>Apocrita</taxon>
        <taxon>Proctotrupomorpha</taxon>
        <taxon>Chalcidoidea</taxon>
        <taxon>Pteromalidae</taxon>
        <taxon>Pteromalinae</taxon>
        <taxon>Trichomalopsis</taxon>
    </lineage>
</organism>